<dbReference type="SUPFAM" id="SSF56529">
    <property type="entry name" value="FAH"/>
    <property type="match status" value="1"/>
</dbReference>
<evidence type="ECO:0000256" key="14">
    <source>
        <dbReference type="PIRSR" id="PIRSR605959-2"/>
    </source>
</evidence>
<feature type="binding site" evidence="15">
    <location>
        <position position="212"/>
    </location>
    <ligand>
        <name>Ca(2+)</name>
        <dbReference type="ChEBI" id="CHEBI:29108"/>
    </ligand>
</feature>
<feature type="binding site" evidence="15">
    <location>
        <position position="244"/>
    </location>
    <ligand>
        <name>Ca(2+)</name>
        <dbReference type="ChEBI" id="CHEBI:29108"/>
    </ligand>
</feature>
<dbReference type="InterPro" id="IPR036663">
    <property type="entry name" value="Fumarylacetoacetase_C_sf"/>
</dbReference>
<evidence type="ECO:0000256" key="8">
    <source>
        <dbReference type="ARBA" id="ARBA00022837"/>
    </source>
</evidence>
<keyword evidence="10 16" id="KW-0828">Tyrosine catabolism</keyword>
<protein>
    <recommendedName>
        <fullName evidence="5 16">Fumarylacetoacetase</fullName>
        <ecNumber evidence="4 16">3.7.1.2</ecNumber>
    </recommendedName>
    <alternativeName>
        <fullName evidence="12 16">Fumarylacetoacetate hydrolase</fullName>
    </alternativeName>
</protein>
<evidence type="ECO:0000313" key="19">
    <source>
        <dbReference type="EMBL" id="CAD7700846.1"/>
    </source>
</evidence>
<comment type="pathway">
    <text evidence="2 16">Amino-acid degradation; L-phenylalanine degradation; acetoacetate and fumarate from L-phenylalanine: step 6/6.</text>
</comment>
<evidence type="ECO:0000256" key="15">
    <source>
        <dbReference type="PIRSR" id="PIRSR605959-3"/>
    </source>
</evidence>
<evidence type="ECO:0000313" key="20">
    <source>
        <dbReference type="Proteomes" id="UP000708148"/>
    </source>
</evidence>
<feature type="active site" description="Proton acceptor" evidence="13">
    <location>
        <position position="144"/>
    </location>
</feature>
<comment type="catalytic activity">
    <reaction evidence="1 16">
        <text>4-fumarylacetoacetate + H2O = acetoacetate + fumarate + H(+)</text>
        <dbReference type="Rhea" id="RHEA:10244"/>
        <dbReference type="ChEBI" id="CHEBI:13705"/>
        <dbReference type="ChEBI" id="CHEBI:15377"/>
        <dbReference type="ChEBI" id="CHEBI:15378"/>
        <dbReference type="ChEBI" id="CHEBI:18034"/>
        <dbReference type="ChEBI" id="CHEBI:29806"/>
        <dbReference type="EC" id="3.7.1.2"/>
    </reaction>
</comment>
<keyword evidence="8 15" id="KW-0106">Calcium</keyword>
<dbReference type="InterPro" id="IPR015377">
    <property type="entry name" value="Fumarylacetoacetase_N"/>
</dbReference>
<dbReference type="PANTHER" id="PTHR43069:SF2">
    <property type="entry name" value="FUMARYLACETOACETASE"/>
    <property type="match status" value="1"/>
</dbReference>
<evidence type="ECO:0000256" key="1">
    <source>
        <dbReference type="ARBA" id="ARBA00000353"/>
    </source>
</evidence>
<feature type="domain" description="Fumarylacetoacetase-like C-terminal" evidence="17">
    <location>
        <begin position="135"/>
        <end position="425"/>
    </location>
</feature>
<feature type="binding site" evidence="14">
    <location>
        <position position="361"/>
    </location>
    <ligand>
        <name>substrate</name>
    </ligand>
</feature>
<dbReference type="OrthoDB" id="9971669at2759"/>
<feature type="binding site" evidence="15">
    <location>
        <position position="264"/>
    </location>
    <ligand>
        <name>Mg(2+)</name>
        <dbReference type="ChEBI" id="CHEBI:18420"/>
    </ligand>
</feature>
<comment type="similarity">
    <text evidence="3 16">Belongs to the FAH family.</text>
</comment>
<dbReference type="Gene3D" id="2.30.30.230">
    <property type="entry name" value="Fumarylacetoacetase, N-terminal domain"/>
    <property type="match status" value="1"/>
</dbReference>
<feature type="binding site" evidence="14">
    <location>
        <position position="139"/>
    </location>
    <ligand>
        <name>substrate</name>
    </ligand>
</feature>
<dbReference type="InterPro" id="IPR005959">
    <property type="entry name" value="Fumarylacetoacetase"/>
</dbReference>
<reference evidence="19" key="1">
    <citation type="submission" date="2020-12" db="EMBL/GenBank/DDBJ databases">
        <authorList>
            <person name="Iha C."/>
        </authorList>
    </citation>
    <scope>NUCLEOTIDE SEQUENCE</scope>
</reference>
<feature type="binding site" evidence="15">
    <location>
        <position position="244"/>
    </location>
    <ligand>
        <name>Mg(2+)</name>
        <dbReference type="ChEBI" id="CHEBI:18420"/>
    </ligand>
</feature>
<feature type="domain" description="Fumarylacetoacetase N-terminal" evidence="18">
    <location>
        <begin position="18"/>
        <end position="129"/>
    </location>
</feature>
<evidence type="ECO:0000256" key="10">
    <source>
        <dbReference type="ARBA" id="ARBA00022878"/>
    </source>
</evidence>
<dbReference type="EMBL" id="CAJHUC010001357">
    <property type="protein sequence ID" value="CAD7700846.1"/>
    <property type="molecule type" value="Genomic_DNA"/>
</dbReference>
<dbReference type="Proteomes" id="UP000708148">
    <property type="component" value="Unassembled WGS sequence"/>
</dbReference>
<feature type="binding site" evidence="14">
    <location>
        <position position="255"/>
    </location>
    <ligand>
        <name>substrate</name>
    </ligand>
</feature>
<feature type="binding site" evidence="14">
    <location>
        <position position="251"/>
    </location>
    <ligand>
        <name>substrate</name>
    </ligand>
</feature>
<keyword evidence="11 16" id="KW-0585">Phenylalanine catabolism</keyword>
<dbReference type="GO" id="GO:0046872">
    <property type="term" value="F:metal ion binding"/>
    <property type="evidence" value="ECO:0007669"/>
    <property type="project" value="UniProtKB-UniRule"/>
</dbReference>
<keyword evidence="9 15" id="KW-0460">Magnesium</keyword>
<sequence>MALDTFVPVAPGSDFPLENLPFGVFSRRRQSGGDPSCCCGRVGVALGEHVVDLGTLSEAGAFTGPMLSGADCFRKGSLNEFMALGYAAWQEARTTLTRLLSSAEGVLRDDRTLQEKILIPQSEVTMHLPARIGDYTDFYASKEHATNVGTIFRGKDNALQPNWCHLPVAYHGRASSIVPSGTDVKRPRGQTLKPGSTQPHFVPSAVVDFELEMGAFVGPGNQLGSPIPIESAKEHIFGIVLLNDWSARDIQKWEYVPLGPFNGKNWATTVSPWVVTLDALEPFECPAPVQEPPVLPYLREQHRTTYDVQLEVQIQPRDSSEAAAVSASNLRHLYWTFPQMVAHHTSSGCNLRPGDLLGTGTISCEDGPGSLLELSWAGQRQIAFECGGSTHNRCYLMDGDTVILKGHCAGPNGRRIGFGECRGRVLPDDSQC</sequence>
<feature type="binding site" evidence="15">
    <location>
        <position position="268"/>
    </location>
    <ligand>
        <name>Mg(2+)</name>
        <dbReference type="ChEBI" id="CHEBI:18420"/>
    </ligand>
</feature>
<organism evidence="19 20">
    <name type="scientific">Ostreobium quekettii</name>
    <dbReference type="NCBI Taxonomy" id="121088"/>
    <lineage>
        <taxon>Eukaryota</taxon>
        <taxon>Viridiplantae</taxon>
        <taxon>Chlorophyta</taxon>
        <taxon>core chlorophytes</taxon>
        <taxon>Ulvophyceae</taxon>
        <taxon>TCBD clade</taxon>
        <taxon>Bryopsidales</taxon>
        <taxon>Ostreobineae</taxon>
        <taxon>Ostreobiaceae</taxon>
        <taxon>Ostreobium</taxon>
    </lineage>
</organism>
<dbReference type="EC" id="3.7.1.2" evidence="4 16"/>
<comment type="caution">
    <text evidence="19">The sequence shown here is derived from an EMBL/GenBank/DDBJ whole genome shotgun (WGS) entry which is preliminary data.</text>
</comment>
<dbReference type="GO" id="GO:0006559">
    <property type="term" value="P:L-phenylalanine catabolic process"/>
    <property type="evidence" value="ECO:0007669"/>
    <property type="project" value="UniProtKB-UniRule"/>
</dbReference>
<evidence type="ECO:0000256" key="3">
    <source>
        <dbReference type="ARBA" id="ARBA00010211"/>
    </source>
</evidence>
<dbReference type="GO" id="GO:0004334">
    <property type="term" value="F:fumarylacetoacetase activity"/>
    <property type="evidence" value="ECO:0007669"/>
    <property type="project" value="UniProtKB-UniRule"/>
</dbReference>
<keyword evidence="6 15" id="KW-0479">Metal-binding</keyword>
<evidence type="ECO:0000256" key="12">
    <source>
        <dbReference type="ARBA" id="ARBA00031740"/>
    </source>
</evidence>
<feature type="binding site" evidence="15">
    <location>
        <position position="210"/>
    </location>
    <ligand>
        <name>Ca(2+)</name>
        <dbReference type="ChEBI" id="CHEBI:29108"/>
    </ligand>
</feature>
<keyword evidence="7 16" id="KW-0378">Hydrolase</keyword>
<evidence type="ECO:0000256" key="5">
    <source>
        <dbReference type="ARBA" id="ARBA00014741"/>
    </source>
</evidence>
<name>A0A8S1JAY4_9CHLO</name>
<dbReference type="FunFam" id="3.90.850.10:FF:000004">
    <property type="entry name" value="Fumarylacetoacetase"/>
    <property type="match status" value="1"/>
</dbReference>
<gene>
    <name evidence="19" type="ORF">OSTQU699_LOCUS6205</name>
</gene>
<dbReference type="InterPro" id="IPR011234">
    <property type="entry name" value="Fumarylacetoacetase-like_C"/>
</dbReference>
<evidence type="ECO:0000256" key="7">
    <source>
        <dbReference type="ARBA" id="ARBA00022801"/>
    </source>
</evidence>
<evidence type="ECO:0000259" key="17">
    <source>
        <dbReference type="Pfam" id="PF01557"/>
    </source>
</evidence>
<feature type="binding site" evidence="15">
    <location>
        <position position="137"/>
    </location>
    <ligand>
        <name>Ca(2+)</name>
        <dbReference type="ChEBI" id="CHEBI:29108"/>
    </ligand>
</feature>
<dbReference type="PANTHER" id="PTHR43069">
    <property type="entry name" value="FUMARYLACETOACETASE"/>
    <property type="match status" value="1"/>
</dbReference>
<dbReference type="GO" id="GO:0006572">
    <property type="term" value="P:L-tyrosine catabolic process"/>
    <property type="evidence" value="ECO:0007669"/>
    <property type="project" value="UniProtKB-UniRule"/>
</dbReference>
<feature type="binding site" evidence="14">
    <location>
        <position position="153"/>
    </location>
    <ligand>
        <name>substrate</name>
    </ligand>
</feature>
<comment type="cofactor">
    <cofactor evidence="16">
        <name>Mg(2+)</name>
        <dbReference type="ChEBI" id="CHEBI:18420"/>
    </cofactor>
    <cofactor evidence="16">
        <name>Ca(2+)</name>
        <dbReference type="ChEBI" id="CHEBI:29108"/>
    </cofactor>
</comment>
<dbReference type="InterPro" id="IPR036462">
    <property type="entry name" value="Fumarylacetoacetase_N_sf"/>
</dbReference>
<dbReference type="AlphaFoldDB" id="A0A8S1JAY4"/>
<evidence type="ECO:0000256" key="11">
    <source>
        <dbReference type="ARBA" id="ARBA00023232"/>
    </source>
</evidence>
<dbReference type="Pfam" id="PF01557">
    <property type="entry name" value="FAA_hydrolase"/>
    <property type="match status" value="1"/>
</dbReference>
<evidence type="ECO:0000256" key="4">
    <source>
        <dbReference type="ARBA" id="ARBA00012094"/>
    </source>
</evidence>
<dbReference type="Gene3D" id="3.90.850.10">
    <property type="entry name" value="Fumarylacetoacetase-like, C-terminal domain"/>
    <property type="match status" value="1"/>
</dbReference>
<evidence type="ECO:0000256" key="6">
    <source>
        <dbReference type="ARBA" id="ARBA00022723"/>
    </source>
</evidence>
<keyword evidence="20" id="KW-1185">Reference proteome</keyword>
<dbReference type="NCBIfam" id="TIGR01266">
    <property type="entry name" value="fum_ac_acetase"/>
    <property type="match status" value="1"/>
</dbReference>
<evidence type="ECO:0000256" key="13">
    <source>
        <dbReference type="PIRSR" id="PIRSR605959-1"/>
    </source>
</evidence>
<evidence type="ECO:0000256" key="16">
    <source>
        <dbReference type="RuleBase" id="RU366008"/>
    </source>
</evidence>
<evidence type="ECO:0000256" key="2">
    <source>
        <dbReference type="ARBA" id="ARBA00004782"/>
    </source>
</evidence>
<evidence type="ECO:0000256" key="9">
    <source>
        <dbReference type="ARBA" id="ARBA00022842"/>
    </source>
</evidence>
<dbReference type="SUPFAM" id="SSF63433">
    <property type="entry name" value="Fumarylacetoacetate hydrolase, FAH, N-terminal domain"/>
    <property type="match status" value="1"/>
</dbReference>
<evidence type="ECO:0000259" key="18">
    <source>
        <dbReference type="Pfam" id="PF09298"/>
    </source>
</evidence>
<accession>A0A8S1JAY4</accession>
<proteinExistence type="inferred from homology"/>
<dbReference type="GO" id="GO:1902000">
    <property type="term" value="P:homogentisate catabolic process"/>
    <property type="evidence" value="ECO:0007669"/>
    <property type="project" value="TreeGrafter"/>
</dbReference>
<dbReference type="Pfam" id="PF09298">
    <property type="entry name" value="FAA_hydrolase_N"/>
    <property type="match status" value="1"/>
</dbReference>